<sequence length="818" mass="84808">MTTTTSSNHPSGPTLPSWLREDERLARTPPSAIVSLEHPPEGSQLSMSFVWKHLLLTLPVALAQSQTTIARFQAALVSGPSSLVFFGGSFWPDGDITQDITQVDDFYQGVEILPYQDPVASIVPVRSSYPMNPLMTFAPACAVIGATMYCYGGSGISSGISESVWYFTTMDLNTYKWGAYMGASSIGNLTGNSLVTIGEYFYVFGGNDGSFGKQSVTQNTLWRVPIDSLTTSTVIKSSGAPSPRTNFCAANLGTDAMLVYGGAGPNTECLQDTFVFYASNSSWSKIKTPSHPLYCQRTACASLSGKVYLFGGFNPDTNANDPNLLWSFDPTFLSWSPVLHLGRQGAAPEENSDSSMTSVGNKYLVVSGGTSNDSSASSFHFFDTTISAWLSGPPSDLSSFASPTPLSRPKTSSPLATPPAPSSAPTTSPAASSAPKTAPAASSAPPTPPSSTSSAPPTATIAGAAAGGAALLLVGAFFIAKSRRTCNGGIFSSWRSNGSAASLSLHDEEIHAVTDRTGAAALEPASATTAPSPLPLAPPPSTAYSSKRGEAYFRTNEGLSDFLAPGTSSVGDAPSPVERFAPSAPEIAFGGNSTSERPTPSAPKIPPNGDAPSSLSGHPSSCAPEIADAGEMSFSPSDRNTPSAPNIAFLADAPPTSLDRLSPSAPDIAAVGDVPSSPSGRNASSAPGTAYGVDAPPMPSERLAPSTPEVAFIGDAPSSPSERQAPYGSTPSESHDDPPPAYIGAAAATPHAPTIYRALRGYIPNTDDEVGCKPGDQIIVRQVRPDGWAEVLNIWTGEKGLLPIANVYFGEDSSRRGV</sequence>
<gene>
    <name evidence="7" type="ORF">BDK51DRAFT_47258</name>
</gene>
<feature type="region of interest" description="Disordered" evidence="5">
    <location>
        <begin position="520"/>
        <end position="546"/>
    </location>
</feature>
<evidence type="ECO:0000256" key="3">
    <source>
        <dbReference type="ARBA" id="ARBA00022737"/>
    </source>
</evidence>
<feature type="region of interest" description="Disordered" evidence="5">
    <location>
        <begin position="399"/>
        <end position="458"/>
    </location>
</feature>
<keyword evidence="2 4" id="KW-0728">SH3 domain</keyword>
<keyword evidence="1" id="KW-0880">Kelch repeat</keyword>
<feature type="compositionally biased region" description="Polar residues" evidence="5">
    <location>
        <begin position="718"/>
        <end position="732"/>
    </location>
</feature>
<evidence type="ECO:0000256" key="2">
    <source>
        <dbReference type="ARBA" id="ARBA00022443"/>
    </source>
</evidence>
<feature type="compositionally biased region" description="Low complexity" evidence="5">
    <location>
        <begin position="520"/>
        <end position="531"/>
    </location>
</feature>
<feature type="domain" description="SH3" evidence="6">
    <location>
        <begin position="751"/>
        <end position="812"/>
    </location>
</feature>
<dbReference type="InterPro" id="IPR015915">
    <property type="entry name" value="Kelch-typ_b-propeller"/>
</dbReference>
<keyword evidence="3" id="KW-0677">Repeat</keyword>
<dbReference type="Pfam" id="PF24681">
    <property type="entry name" value="Kelch_KLHDC2_KLHL20_DRC7"/>
    <property type="match status" value="1"/>
</dbReference>
<feature type="compositionally biased region" description="Polar residues" evidence="5">
    <location>
        <begin position="634"/>
        <end position="644"/>
    </location>
</feature>
<dbReference type="OrthoDB" id="5595608at2759"/>
<dbReference type="PANTHER" id="PTHR46093:SF18">
    <property type="entry name" value="FIBRONECTIN TYPE-III DOMAIN-CONTAINING PROTEIN"/>
    <property type="match status" value="1"/>
</dbReference>
<dbReference type="Proteomes" id="UP000269721">
    <property type="component" value="Unassembled WGS sequence"/>
</dbReference>
<dbReference type="InterPro" id="IPR036028">
    <property type="entry name" value="SH3-like_dom_sf"/>
</dbReference>
<feature type="compositionally biased region" description="Low complexity" evidence="5">
    <location>
        <begin position="423"/>
        <end position="458"/>
    </location>
</feature>
<feature type="compositionally biased region" description="Pro residues" evidence="5">
    <location>
        <begin position="532"/>
        <end position="541"/>
    </location>
</feature>
<dbReference type="Pfam" id="PF00018">
    <property type="entry name" value="SH3_1"/>
    <property type="match status" value="1"/>
</dbReference>
<dbReference type="PROSITE" id="PS50002">
    <property type="entry name" value="SH3"/>
    <property type="match status" value="1"/>
</dbReference>
<reference evidence="8" key="1">
    <citation type="journal article" date="2018" name="Nat. Microbiol.">
        <title>Leveraging single-cell genomics to expand the fungal tree of life.</title>
        <authorList>
            <person name="Ahrendt S.R."/>
            <person name="Quandt C.A."/>
            <person name="Ciobanu D."/>
            <person name="Clum A."/>
            <person name="Salamov A."/>
            <person name="Andreopoulos B."/>
            <person name="Cheng J.F."/>
            <person name="Woyke T."/>
            <person name="Pelin A."/>
            <person name="Henrissat B."/>
            <person name="Reynolds N.K."/>
            <person name="Benny G.L."/>
            <person name="Smith M.E."/>
            <person name="James T.Y."/>
            <person name="Grigoriev I.V."/>
        </authorList>
    </citation>
    <scope>NUCLEOTIDE SEQUENCE [LARGE SCALE GENOMIC DNA]</scope>
</reference>
<dbReference type="InterPro" id="IPR001452">
    <property type="entry name" value="SH3_domain"/>
</dbReference>
<evidence type="ECO:0000313" key="8">
    <source>
        <dbReference type="Proteomes" id="UP000269721"/>
    </source>
</evidence>
<dbReference type="Gene3D" id="2.30.30.40">
    <property type="entry name" value="SH3 Domains"/>
    <property type="match status" value="1"/>
</dbReference>
<dbReference type="AlphaFoldDB" id="A0A4P9W7G7"/>
<feature type="region of interest" description="Disordered" evidence="5">
    <location>
        <begin position="563"/>
        <end position="745"/>
    </location>
</feature>
<dbReference type="SUPFAM" id="SSF117281">
    <property type="entry name" value="Kelch motif"/>
    <property type="match status" value="1"/>
</dbReference>
<name>A0A4P9W7G7_9FUNG</name>
<evidence type="ECO:0000259" key="6">
    <source>
        <dbReference type="PROSITE" id="PS50002"/>
    </source>
</evidence>
<evidence type="ECO:0000256" key="1">
    <source>
        <dbReference type="ARBA" id="ARBA00022441"/>
    </source>
</evidence>
<dbReference type="PANTHER" id="PTHR46093">
    <property type="entry name" value="ACYL-COA-BINDING DOMAIN-CONTAINING PROTEIN 5"/>
    <property type="match status" value="1"/>
</dbReference>
<accession>A0A4P9W7G7</accession>
<organism evidence="7 8">
    <name type="scientific">Blyttiomyces helicus</name>
    <dbReference type="NCBI Taxonomy" id="388810"/>
    <lineage>
        <taxon>Eukaryota</taxon>
        <taxon>Fungi</taxon>
        <taxon>Fungi incertae sedis</taxon>
        <taxon>Chytridiomycota</taxon>
        <taxon>Chytridiomycota incertae sedis</taxon>
        <taxon>Chytridiomycetes</taxon>
        <taxon>Chytridiomycetes incertae sedis</taxon>
        <taxon>Blyttiomyces</taxon>
    </lineage>
</organism>
<proteinExistence type="predicted"/>
<protein>
    <recommendedName>
        <fullName evidence="6">SH3 domain-containing protein</fullName>
    </recommendedName>
</protein>
<evidence type="ECO:0000256" key="4">
    <source>
        <dbReference type="PROSITE-ProRule" id="PRU00192"/>
    </source>
</evidence>
<dbReference type="EMBL" id="KZ998471">
    <property type="protein sequence ID" value="RKO86106.1"/>
    <property type="molecule type" value="Genomic_DNA"/>
</dbReference>
<evidence type="ECO:0000313" key="7">
    <source>
        <dbReference type="EMBL" id="RKO86106.1"/>
    </source>
</evidence>
<dbReference type="Gene3D" id="2.120.10.80">
    <property type="entry name" value="Kelch-type beta propeller"/>
    <property type="match status" value="2"/>
</dbReference>
<keyword evidence="8" id="KW-1185">Reference proteome</keyword>
<feature type="compositionally biased region" description="Polar residues" evidence="5">
    <location>
        <begin position="676"/>
        <end position="687"/>
    </location>
</feature>
<dbReference type="SUPFAM" id="SSF50044">
    <property type="entry name" value="SH3-domain"/>
    <property type="match status" value="1"/>
</dbReference>
<evidence type="ECO:0000256" key="5">
    <source>
        <dbReference type="SAM" id="MobiDB-lite"/>
    </source>
</evidence>